<evidence type="ECO:0000313" key="3">
    <source>
        <dbReference type="Proteomes" id="UP000275267"/>
    </source>
</evidence>
<dbReference type="EMBL" id="PQIB02000013">
    <property type="protein sequence ID" value="RLM74927.1"/>
    <property type="molecule type" value="Genomic_DNA"/>
</dbReference>
<feature type="region of interest" description="Disordered" evidence="1">
    <location>
        <begin position="39"/>
        <end position="95"/>
    </location>
</feature>
<evidence type="ECO:0000256" key="1">
    <source>
        <dbReference type="SAM" id="MobiDB-lite"/>
    </source>
</evidence>
<sequence>MGSTISQDVPIVSSGVCALDFDMAVAFDNFDDGIFEEEEADMDDDNISLGSGENEYDIGDDEHNEEEETHDNVVGGQVEVEGEVEEKDGDEVNDERSICSGQCLGLAIMMMDDFLIP</sequence>
<accession>A0A3L6QCK2</accession>
<reference evidence="3" key="1">
    <citation type="journal article" date="2019" name="Nat. Commun.">
        <title>The genome of broomcorn millet.</title>
        <authorList>
            <person name="Zou C."/>
            <person name="Miki D."/>
            <person name="Li D."/>
            <person name="Tang Q."/>
            <person name="Xiao L."/>
            <person name="Rajput S."/>
            <person name="Deng P."/>
            <person name="Jia W."/>
            <person name="Huang R."/>
            <person name="Zhang M."/>
            <person name="Sun Y."/>
            <person name="Hu J."/>
            <person name="Fu X."/>
            <person name="Schnable P.S."/>
            <person name="Li F."/>
            <person name="Zhang H."/>
            <person name="Feng B."/>
            <person name="Zhu X."/>
            <person name="Liu R."/>
            <person name="Schnable J.C."/>
            <person name="Zhu J.-K."/>
            <person name="Zhang H."/>
        </authorList>
    </citation>
    <scope>NUCLEOTIDE SEQUENCE [LARGE SCALE GENOMIC DNA]</scope>
</reference>
<feature type="compositionally biased region" description="Acidic residues" evidence="1">
    <location>
        <begin position="80"/>
        <end position="93"/>
    </location>
</feature>
<organism evidence="2 3">
    <name type="scientific">Panicum miliaceum</name>
    <name type="common">Proso millet</name>
    <name type="synonym">Broomcorn millet</name>
    <dbReference type="NCBI Taxonomy" id="4540"/>
    <lineage>
        <taxon>Eukaryota</taxon>
        <taxon>Viridiplantae</taxon>
        <taxon>Streptophyta</taxon>
        <taxon>Embryophyta</taxon>
        <taxon>Tracheophyta</taxon>
        <taxon>Spermatophyta</taxon>
        <taxon>Magnoliopsida</taxon>
        <taxon>Liliopsida</taxon>
        <taxon>Poales</taxon>
        <taxon>Poaceae</taxon>
        <taxon>PACMAD clade</taxon>
        <taxon>Panicoideae</taxon>
        <taxon>Panicodae</taxon>
        <taxon>Paniceae</taxon>
        <taxon>Panicinae</taxon>
        <taxon>Panicum</taxon>
        <taxon>Panicum sect. Panicum</taxon>
    </lineage>
</organism>
<protein>
    <submittedName>
        <fullName evidence="2">Uncharacterized protein</fullName>
    </submittedName>
</protein>
<comment type="caution">
    <text evidence="2">The sequence shown here is derived from an EMBL/GenBank/DDBJ whole genome shotgun (WGS) entry which is preliminary data.</text>
</comment>
<dbReference type="Proteomes" id="UP000275267">
    <property type="component" value="Unassembled WGS sequence"/>
</dbReference>
<feature type="compositionally biased region" description="Acidic residues" evidence="1">
    <location>
        <begin position="54"/>
        <end position="69"/>
    </location>
</feature>
<gene>
    <name evidence="2" type="ORF">C2845_PM15G03600</name>
</gene>
<name>A0A3L6QCK2_PANMI</name>
<keyword evidence="3" id="KW-1185">Reference proteome</keyword>
<evidence type="ECO:0000313" key="2">
    <source>
        <dbReference type="EMBL" id="RLM74927.1"/>
    </source>
</evidence>
<dbReference type="AlphaFoldDB" id="A0A3L6QCK2"/>
<proteinExistence type="predicted"/>